<dbReference type="InterPro" id="IPR006076">
    <property type="entry name" value="FAD-dep_OxRdtase"/>
</dbReference>
<reference evidence="3 4" key="1">
    <citation type="submission" date="2024-04" db="EMBL/GenBank/DDBJ databases">
        <title>Complete genome sequence of Nguyenibacter vanlangesis HBCM-1154, a strain capable of nitrogen fixation, IAA production, and phosphorus solubilization isolated from sugarcane soil.</title>
        <authorList>
            <person name="MY HANH P."/>
        </authorList>
    </citation>
    <scope>NUCLEOTIDE SEQUENCE [LARGE SCALE GENOMIC DNA]</scope>
    <source>
        <strain evidence="3 4">HBCM 1154</strain>
    </source>
</reference>
<evidence type="ECO:0000313" key="3">
    <source>
        <dbReference type="EMBL" id="XAE42240.1"/>
    </source>
</evidence>
<evidence type="ECO:0000313" key="4">
    <source>
        <dbReference type="Proteomes" id="UP001449795"/>
    </source>
</evidence>
<dbReference type="InterPro" id="IPR036188">
    <property type="entry name" value="FAD/NAD-bd_sf"/>
</dbReference>
<dbReference type="EMBL" id="CP152276">
    <property type="protein sequence ID" value="XAE42240.1"/>
    <property type="molecule type" value="Genomic_DNA"/>
</dbReference>
<keyword evidence="4" id="KW-1185">Reference proteome</keyword>
<dbReference type="EC" id="1.-.-.-" evidence="3"/>
<keyword evidence="1 3" id="KW-0560">Oxidoreductase</keyword>
<dbReference type="GO" id="GO:0016491">
    <property type="term" value="F:oxidoreductase activity"/>
    <property type="evidence" value="ECO:0007669"/>
    <property type="project" value="UniProtKB-KW"/>
</dbReference>
<dbReference type="Gene3D" id="3.30.9.10">
    <property type="entry name" value="D-Amino Acid Oxidase, subunit A, domain 2"/>
    <property type="match status" value="1"/>
</dbReference>
<feature type="domain" description="Rhodanese" evidence="2">
    <location>
        <begin position="44"/>
        <end position="82"/>
    </location>
</feature>
<dbReference type="InterPro" id="IPR001763">
    <property type="entry name" value="Rhodanese-like_dom"/>
</dbReference>
<protein>
    <submittedName>
        <fullName evidence="3">FAD-dependent oxidoreductase</fullName>
        <ecNumber evidence="3">1.-.-.-</ecNumber>
    </submittedName>
</protein>
<dbReference type="PROSITE" id="PS50206">
    <property type="entry name" value="RHODANESE_3"/>
    <property type="match status" value="1"/>
</dbReference>
<dbReference type="RefSeq" id="WP_342628028.1">
    <property type="nucleotide sequence ID" value="NZ_CP152276.1"/>
</dbReference>
<accession>A0ABZ3D3K0</accession>
<dbReference type="Proteomes" id="UP001449795">
    <property type="component" value="Chromosome"/>
</dbReference>
<organism evidence="3 4">
    <name type="scientific">Nguyenibacter vanlangensis</name>
    <dbReference type="NCBI Taxonomy" id="1216886"/>
    <lineage>
        <taxon>Bacteria</taxon>
        <taxon>Pseudomonadati</taxon>
        <taxon>Pseudomonadota</taxon>
        <taxon>Alphaproteobacteria</taxon>
        <taxon>Acetobacterales</taxon>
        <taxon>Acetobacteraceae</taxon>
        <taxon>Nguyenibacter</taxon>
    </lineage>
</organism>
<dbReference type="Pfam" id="PF01266">
    <property type="entry name" value="DAO"/>
    <property type="match status" value="1"/>
</dbReference>
<dbReference type="PANTHER" id="PTHR13847">
    <property type="entry name" value="SARCOSINE DEHYDROGENASE-RELATED"/>
    <property type="match status" value="1"/>
</dbReference>
<dbReference type="SUPFAM" id="SSF51905">
    <property type="entry name" value="FAD/NAD(P)-binding domain"/>
    <property type="match status" value="1"/>
</dbReference>
<evidence type="ECO:0000259" key="2">
    <source>
        <dbReference type="PROSITE" id="PS50206"/>
    </source>
</evidence>
<name>A0ABZ3D3K0_9PROT</name>
<dbReference type="Gene3D" id="3.50.50.60">
    <property type="entry name" value="FAD/NAD(P)-binding domain"/>
    <property type="match status" value="1"/>
</dbReference>
<proteinExistence type="predicted"/>
<sequence length="446" mass="46846">MSGNGVTAGAGRPLPASLYAETARAAAPTPALAADIAVGTVLIGGGITALSAALHLAEAGHDVAVLEANVPGWGASGRNGGQVNPGLKPPPSQVERDFGPERGGRLARAAWNAPDLVFELIARHAIDCAPARGGTLRAATADDQVPALRQLAEECRARGGPVVWLDRAEIAARTGATHYRAGLLDARGGQVNPLGYARGLAEAAMRRGAGIYGGTRALSVRRIGGGWHVGTRDGSVRAERVVFATNGYADGLWDRLRRSVVPVSSAILATAPLPEAARARILAAREVLYELGEITTYYRIDDAGRLLIGGRSQCGERSGPDAFPFLKRHALRLWPFLRDVAWTHGWNGRVAVTLDHYPHWHEPLPGILACVGYNGRGIAMATLLGREIARRALGAAAEEMLLPPGALRPIACHGAWPIGVSAKILQGRVADALSRLRSGERSRVGA</sequence>
<dbReference type="PANTHER" id="PTHR13847:SF281">
    <property type="entry name" value="FAD DEPENDENT OXIDOREDUCTASE DOMAIN-CONTAINING PROTEIN"/>
    <property type="match status" value="1"/>
</dbReference>
<gene>
    <name evidence="3" type="ORF">AAC691_18560</name>
</gene>
<evidence type="ECO:0000256" key="1">
    <source>
        <dbReference type="ARBA" id="ARBA00023002"/>
    </source>
</evidence>